<proteinExistence type="predicted"/>
<keyword evidence="3" id="KW-1185">Reference proteome</keyword>
<dbReference type="Proteomes" id="UP000314294">
    <property type="component" value="Unassembled WGS sequence"/>
</dbReference>
<feature type="region of interest" description="Disordered" evidence="1">
    <location>
        <begin position="25"/>
        <end position="49"/>
    </location>
</feature>
<evidence type="ECO:0000313" key="2">
    <source>
        <dbReference type="EMBL" id="TNN47336.1"/>
    </source>
</evidence>
<name>A0A4Z2G1A5_9TELE</name>
<comment type="caution">
    <text evidence="2">The sequence shown here is derived from an EMBL/GenBank/DDBJ whole genome shotgun (WGS) entry which is preliminary data.</text>
</comment>
<accession>A0A4Z2G1A5</accession>
<dbReference type="EMBL" id="SRLO01000747">
    <property type="protein sequence ID" value="TNN47336.1"/>
    <property type="molecule type" value="Genomic_DNA"/>
</dbReference>
<dbReference type="AlphaFoldDB" id="A0A4Z2G1A5"/>
<evidence type="ECO:0000313" key="3">
    <source>
        <dbReference type="Proteomes" id="UP000314294"/>
    </source>
</evidence>
<organism evidence="2 3">
    <name type="scientific">Liparis tanakae</name>
    <name type="common">Tanaka's snailfish</name>
    <dbReference type="NCBI Taxonomy" id="230148"/>
    <lineage>
        <taxon>Eukaryota</taxon>
        <taxon>Metazoa</taxon>
        <taxon>Chordata</taxon>
        <taxon>Craniata</taxon>
        <taxon>Vertebrata</taxon>
        <taxon>Euteleostomi</taxon>
        <taxon>Actinopterygii</taxon>
        <taxon>Neopterygii</taxon>
        <taxon>Teleostei</taxon>
        <taxon>Neoteleostei</taxon>
        <taxon>Acanthomorphata</taxon>
        <taxon>Eupercaria</taxon>
        <taxon>Perciformes</taxon>
        <taxon>Cottioidei</taxon>
        <taxon>Cottales</taxon>
        <taxon>Liparidae</taxon>
        <taxon>Liparis</taxon>
    </lineage>
</organism>
<reference evidence="2 3" key="1">
    <citation type="submission" date="2019-03" db="EMBL/GenBank/DDBJ databases">
        <title>First draft genome of Liparis tanakae, snailfish: a comprehensive survey of snailfish specific genes.</title>
        <authorList>
            <person name="Kim W."/>
            <person name="Song I."/>
            <person name="Jeong J.-H."/>
            <person name="Kim D."/>
            <person name="Kim S."/>
            <person name="Ryu S."/>
            <person name="Song J.Y."/>
            <person name="Lee S.K."/>
        </authorList>
    </citation>
    <scope>NUCLEOTIDE SEQUENCE [LARGE SCALE GENOMIC DNA]</scope>
    <source>
        <tissue evidence="2">Muscle</tissue>
    </source>
</reference>
<protein>
    <submittedName>
        <fullName evidence="2">Uncharacterized protein</fullName>
    </submittedName>
</protein>
<sequence>MWMNHHNRVDVTSDTRVHGEVITVTSSSAHSAESPPSPDLLHGSCREPPSKYIQDPNRKALFKLVFDETPLF</sequence>
<evidence type="ECO:0000256" key="1">
    <source>
        <dbReference type="SAM" id="MobiDB-lite"/>
    </source>
</evidence>
<gene>
    <name evidence="2" type="ORF">EYF80_042463</name>
</gene>